<evidence type="ECO:0000313" key="8">
    <source>
        <dbReference type="Proteomes" id="UP000051576"/>
    </source>
</evidence>
<dbReference type="EC" id="4.2.3.1" evidence="4"/>
<evidence type="ECO:0000259" key="6">
    <source>
        <dbReference type="Pfam" id="PF14821"/>
    </source>
</evidence>
<gene>
    <name evidence="7" type="ORF">FD21_GL001518</name>
</gene>
<dbReference type="InterPro" id="IPR036052">
    <property type="entry name" value="TrpB-like_PALP_sf"/>
</dbReference>
<dbReference type="Gene3D" id="3.40.50.1100">
    <property type="match status" value="2"/>
</dbReference>
<dbReference type="EMBL" id="AYYX01000047">
    <property type="protein sequence ID" value="KRM86461.1"/>
    <property type="molecule type" value="Genomic_DNA"/>
</dbReference>
<comment type="cofactor">
    <cofactor evidence="1 5">
        <name>pyridoxal 5'-phosphate</name>
        <dbReference type="ChEBI" id="CHEBI:597326"/>
    </cofactor>
</comment>
<evidence type="ECO:0000256" key="5">
    <source>
        <dbReference type="PIRSR" id="PIRSR604450-51"/>
    </source>
</evidence>
<comment type="caution">
    <text evidence="7">The sequence shown here is derived from an EMBL/GenBank/DDBJ whole genome shotgun (WGS) entry which is preliminary data.</text>
</comment>
<comment type="similarity">
    <text evidence="2">Belongs to the threonine synthase family.</text>
</comment>
<evidence type="ECO:0000313" key="7">
    <source>
        <dbReference type="EMBL" id="KRM86461.1"/>
    </source>
</evidence>
<dbReference type="InterPro" id="IPR029144">
    <property type="entry name" value="Thr_synth_N"/>
</dbReference>
<name>A0A0R2C425_9LACO</name>
<dbReference type="PANTHER" id="PTHR43515">
    <property type="entry name" value="THREONINE SYNTHASE-LIKE 1"/>
    <property type="match status" value="1"/>
</dbReference>
<accession>A0A0R2C425</accession>
<dbReference type="PATRIC" id="fig|1133569.4.peg.1662"/>
<proteinExistence type="inferred from homology"/>
<dbReference type="Gene3D" id="3.90.1380.10">
    <property type="entry name" value="Threonine synthase, N-terminal domain"/>
    <property type="match status" value="1"/>
</dbReference>
<protein>
    <recommendedName>
        <fullName evidence="4">Threonine synthase</fullName>
        <ecNumber evidence="4">4.2.3.1</ecNumber>
    </recommendedName>
</protein>
<evidence type="ECO:0000256" key="1">
    <source>
        <dbReference type="ARBA" id="ARBA00001933"/>
    </source>
</evidence>
<dbReference type="CDD" id="cd01560">
    <property type="entry name" value="Thr-synth_2"/>
    <property type="match status" value="1"/>
</dbReference>
<organism evidence="7 8">
    <name type="scientific">Liquorilactobacillus vini DSM 20605</name>
    <dbReference type="NCBI Taxonomy" id="1133569"/>
    <lineage>
        <taxon>Bacteria</taxon>
        <taxon>Bacillati</taxon>
        <taxon>Bacillota</taxon>
        <taxon>Bacilli</taxon>
        <taxon>Lactobacillales</taxon>
        <taxon>Lactobacillaceae</taxon>
        <taxon>Liquorilactobacillus</taxon>
    </lineage>
</organism>
<feature type="domain" description="Threonine synthase N-terminal" evidence="6">
    <location>
        <begin position="5"/>
        <end position="81"/>
    </location>
</feature>
<dbReference type="GO" id="GO:0005737">
    <property type="term" value="C:cytoplasm"/>
    <property type="evidence" value="ECO:0007669"/>
    <property type="project" value="TreeGrafter"/>
</dbReference>
<evidence type="ECO:0000256" key="2">
    <source>
        <dbReference type="ARBA" id="ARBA00005517"/>
    </source>
</evidence>
<dbReference type="eggNOG" id="COG0498">
    <property type="taxonomic scope" value="Bacteria"/>
</dbReference>
<keyword evidence="3 5" id="KW-0663">Pyridoxal phosphate</keyword>
<feature type="modified residue" description="N6-(pyridoxal phosphate)lysine" evidence="5">
    <location>
        <position position="113"/>
    </location>
</feature>
<dbReference type="STRING" id="1133569.FD21_GL001518"/>
<dbReference type="AlphaFoldDB" id="A0A0R2C425"/>
<dbReference type="PANTHER" id="PTHR43515:SF1">
    <property type="entry name" value="THREONINE SYNTHASE-LIKE 1"/>
    <property type="match status" value="1"/>
</dbReference>
<keyword evidence="8" id="KW-1185">Reference proteome</keyword>
<dbReference type="Proteomes" id="UP000051576">
    <property type="component" value="Unassembled WGS sequence"/>
</dbReference>
<reference evidence="7 8" key="1">
    <citation type="journal article" date="2015" name="Genome Announc.">
        <title>Expanding the biotechnology potential of lactobacilli through comparative genomics of 213 strains and associated genera.</title>
        <authorList>
            <person name="Sun Z."/>
            <person name="Harris H.M."/>
            <person name="McCann A."/>
            <person name="Guo C."/>
            <person name="Argimon S."/>
            <person name="Zhang W."/>
            <person name="Yang X."/>
            <person name="Jeffery I.B."/>
            <person name="Cooney J.C."/>
            <person name="Kagawa T.F."/>
            <person name="Liu W."/>
            <person name="Song Y."/>
            <person name="Salvetti E."/>
            <person name="Wrobel A."/>
            <person name="Rasinkangas P."/>
            <person name="Parkhill J."/>
            <person name="Rea M.C."/>
            <person name="O'Sullivan O."/>
            <person name="Ritari J."/>
            <person name="Douillard F.P."/>
            <person name="Paul Ross R."/>
            <person name="Yang R."/>
            <person name="Briner A.E."/>
            <person name="Felis G.E."/>
            <person name="de Vos W.M."/>
            <person name="Barrangou R."/>
            <person name="Klaenhammer T.R."/>
            <person name="Caufield P.W."/>
            <person name="Cui Y."/>
            <person name="Zhang H."/>
            <person name="O'Toole P.W."/>
        </authorList>
    </citation>
    <scope>NUCLEOTIDE SEQUENCE [LARGE SCALE GENOMIC DNA]</scope>
    <source>
        <strain evidence="7 8">DSM 20605</strain>
    </source>
</reference>
<dbReference type="SUPFAM" id="SSF53686">
    <property type="entry name" value="Tryptophan synthase beta subunit-like PLP-dependent enzymes"/>
    <property type="match status" value="1"/>
</dbReference>
<evidence type="ECO:0000256" key="3">
    <source>
        <dbReference type="ARBA" id="ARBA00022898"/>
    </source>
</evidence>
<dbReference type="Pfam" id="PF14821">
    <property type="entry name" value="Thr_synth_N"/>
    <property type="match status" value="1"/>
</dbReference>
<dbReference type="OrthoDB" id="9763107at2"/>
<dbReference type="GO" id="GO:0009088">
    <property type="term" value="P:threonine biosynthetic process"/>
    <property type="evidence" value="ECO:0007669"/>
    <property type="project" value="UniProtKB-UniRule"/>
</dbReference>
<dbReference type="RefSeq" id="WP_010581118.1">
    <property type="nucleotide sequence ID" value="NZ_AHYZ01000157.1"/>
</dbReference>
<dbReference type="Pfam" id="PF24857">
    <property type="entry name" value="THR4_C"/>
    <property type="match status" value="1"/>
</dbReference>
<dbReference type="InterPro" id="IPR037158">
    <property type="entry name" value="Thr_synth_N_sf"/>
</dbReference>
<dbReference type="GO" id="GO:0004795">
    <property type="term" value="F:threonine synthase activity"/>
    <property type="evidence" value="ECO:0007669"/>
    <property type="project" value="UniProtKB-UniRule"/>
</dbReference>
<evidence type="ECO:0000256" key="4">
    <source>
        <dbReference type="NCBIfam" id="TIGR00260"/>
    </source>
</evidence>
<sequence>MAIFYHSTRDVNKKKITASQAILQGLSPDGGLYVPDRIPAIDFPLTALANMSYQEVAFKVLRLFLTDFSENELQECINAAYGKNFDDPAIAPLVFHEGAFYLELFHGPTIAFKDIALQLLPHLMTTAAQKNHSHKKILILTATSGDTGKAAMAGFANVPNTKIIVFYPQAGVSPIQERQMLTQKGTNTYVFGINGNFDRAQTNVKNIFNDQAFKQQLANLNYQLSSANSINIGRLFPQVVYYFYAYGQLLAKRQLTNGQPVNFSVPTGNFGDILAGYYAKKMGLPIKHLICASNKNKVLTDFFQTGIYDKNRPFYVTSSPSMDILVSSNLERLLFYLTDSDPAMTADLMQQLQQHGAYRISPAMQAILAKDFSADYADESATSQEIAYVFETCQAAIDPHTAVASQVARRFAAASINDQPMIIVSTASPFKFPKVVLSAITDSKADQVPDLTALQQLQQIIGIPYPSTIKQLLENQPQKRHLLEPNQMQAAILKIIA</sequence>
<dbReference type="NCBIfam" id="TIGR00260">
    <property type="entry name" value="thrC"/>
    <property type="match status" value="1"/>
</dbReference>
<dbReference type="InterPro" id="IPR004450">
    <property type="entry name" value="Thr_synthase-like"/>
</dbReference>